<gene>
    <name evidence="5" type="ORF">M2325_001292</name>
</gene>
<name>A0ABT2EX98_METVO</name>
<evidence type="ECO:0000259" key="3">
    <source>
        <dbReference type="Pfam" id="PF22092"/>
    </source>
</evidence>
<organism evidence="5 6">
    <name type="scientific">Methanococcus voltae PS</name>
    <dbReference type="NCBI Taxonomy" id="523842"/>
    <lineage>
        <taxon>Archaea</taxon>
        <taxon>Methanobacteriati</taxon>
        <taxon>Methanobacteriota</taxon>
        <taxon>Methanomada group</taxon>
        <taxon>Methanococci</taxon>
        <taxon>Methanococcales</taxon>
        <taxon>Methanococcaceae</taxon>
        <taxon>Methanococcus</taxon>
    </lineage>
</organism>
<dbReference type="Gene3D" id="1.20.120.870">
    <property type="entry name" value="pT26-6p, five-helical bundle domain"/>
    <property type="match status" value="1"/>
</dbReference>
<proteinExistence type="predicted"/>
<dbReference type="EMBL" id="JANUCQ010000003">
    <property type="protein sequence ID" value="MCS3922596.1"/>
    <property type="molecule type" value="Genomic_DNA"/>
</dbReference>
<dbReference type="InterPro" id="IPR048730">
    <property type="entry name" value="T26-6p_C"/>
</dbReference>
<evidence type="ECO:0000259" key="2">
    <source>
        <dbReference type="Pfam" id="PF20984"/>
    </source>
</evidence>
<evidence type="ECO:0000313" key="6">
    <source>
        <dbReference type="Proteomes" id="UP001140258"/>
    </source>
</evidence>
<dbReference type="Pfam" id="PF22265">
    <property type="entry name" value="T26-6p_Ig-like_dom_2"/>
    <property type="match status" value="1"/>
</dbReference>
<dbReference type="InterPro" id="IPR043114">
    <property type="entry name" value="T26-6p_C_sf"/>
</dbReference>
<dbReference type="InterPro" id="IPR054316">
    <property type="entry name" value="T26-6p_Ig-like_dom_2"/>
</dbReference>
<evidence type="ECO:0000313" key="5">
    <source>
        <dbReference type="EMBL" id="MCS3922596.1"/>
    </source>
</evidence>
<feature type="domain" description="T26-6p second immunoglobulin-like" evidence="4">
    <location>
        <begin position="364"/>
        <end position="491"/>
    </location>
</feature>
<dbReference type="InterPro" id="IPR054315">
    <property type="entry name" value="T26-6p_Ig-like_dom_1"/>
</dbReference>
<dbReference type="RefSeq" id="WP_259052220.1">
    <property type="nucleotide sequence ID" value="NZ_JANUCQ010000003.1"/>
</dbReference>
<keyword evidence="6" id="KW-1185">Reference proteome</keyword>
<dbReference type="Proteomes" id="UP001140258">
    <property type="component" value="Unassembled WGS sequence"/>
</dbReference>
<feature type="domain" description="T26-6p C-terminal" evidence="2">
    <location>
        <begin position="498"/>
        <end position="637"/>
    </location>
</feature>
<feature type="transmembrane region" description="Helical" evidence="1">
    <location>
        <begin position="69"/>
        <end position="91"/>
    </location>
</feature>
<dbReference type="Gene3D" id="2.60.40.2050">
    <property type="match status" value="1"/>
</dbReference>
<keyword evidence="1" id="KW-0812">Transmembrane</keyword>
<reference evidence="5" key="1">
    <citation type="submission" date="2022-08" db="EMBL/GenBank/DDBJ databases">
        <title>Genomic Encyclopedia of Type Strains, Phase V (KMG-V): Genome sequencing to study the core and pangenomes of soil and plant-associated prokaryotes.</title>
        <authorList>
            <person name="Whitman W."/>
        </authorList>
    </citation>
    <scope>NUCLEOTIDE SEQUENCE</scope>
    <source>
        <strain evidence="5">PS</strain>
    </source>
</reference>
<comment type="caution">
    <text evidence="5">The sequence shown here is derived from an EMBL/GenBank/DDBJ whole genome shotgun (WGS) entry which is preliminary data.</text>
</comment>
<evidence type="ECO:0000259" key="4">
    <source>
        <dbReference type="Pfam" id="PF22265"/>
    </source>
</evidence>
<feature type="domain" description="T26-6p immunoglobulin-like" evidence="3">
    <location>
        <begin position="161"/>
        <end position="295"/>
    </location>
</feature>
<keyword evidence="1" id="KW-0472">Membrane</keyword>
<feature type="transmembrane region" description="Helical" evidence="1">
    <location>
        <begin position="667"/>
        <end position="683"/>
    </location>
</feature>
<feature type="transmembrane region" description="Helical" evidence="1">
    <location>
        <begin position="39"/>
        <end position="62"/>
    </location>
</feature>
<protein>
    <recommendedName>
        <fullName evidence="7">Tetratricopeptide (TPR) repeat protein</fullName>
    </recommendedName>
</protein>
<keyword evidence="1" id="KW-1133">Transmembrane helix</keyword>
<accession>A0ABT2EX98</accession>
<dbReference type="Pfam" id="PF20984">
    <property type="entry name" value="PT26-6P_helical"/>
    <property type="match status" value="1"/>
</dbReference>
<evidence type="ECO:0000256" key="1">
    <source>
        <dbReference type="SAM" id="Phobius"/>
    </source>
</evidence>
<dbReference type="Pfam" id="PF22092">
    <property type="entry name" value="T26-6p_Ig-like_dom"/>
    <property type="match status" value="1"/>
</dbReference>
<sequence>MINHHYKLISILLSLLLIQPACAIDIFGHDVGVDDGLAGVVGGAGGFWFGTAVVLPVAAGLVAAGTAPVWLPAVAVIGCVAVGAVVADAGWRYLSGKDNTDAAVVTGEKNVSNTNYINNTEAYQKIAGFKQYSEESAARDILELRNTLDSSICNYNYKTEGTLSDVIINLEGPERIYGFSAFPISVELTEAITGSENKSYVNIDYISIYLVDSSGRKWNEKRINDIPTLWKDCEEHEGDIHKVSYNVTMKAPDPYIGKANSMISNIPNRDTLKELMDAEVKKFEIIVEVHGNAQLYKIERTSHTSEDGHTYTRESEEFDKTININTKLKSLDAWNNEKNGKYYTNGASASLPVDYINNLELIAYAGYSNGATSNIISRTWASCTHVYNSSSKYRFVAIGQPKNLEPVPVTITDDYRAVVLRLNSNSSNLVSQTPGNFHDMGVHSEVQTALNYLYNKNTETYETYFLVVADVDDGYSKVPIWYITRPLVSVINNLKYSISDEDRKEIADLTADGSISESDRKRINEIIDLAEKSTKQKRDVVESKSNSGYYTNENAKVASKNAINDYSKALEYLQKSKTTDNPEDVKRYTYLSASCYEPAGDYWSQAAEKYEQGYTEEAEALANNAKKLEELAKEYEPSVLFAGGQALLEKFHEIKSGLGIAHVPDETFIIVAIILIIGTIYVLKR</sequence>
<evidence type="ECO:0008006" key="7">
    <source>
        <dbReference type="Google" id="ProtNLM"/>
    </source>
</evidence>